<evidence type="ECO:0000313" key="3">
    <source>
        <dbReference type="Proteomes" id="UP000612362"/>
    </source>
</evidence>
<protein>
    <recommendedName>
        <fullName evidence="1">SnoaL-like domain-containing protein</fullName>
    </recommendedName>
</protein>
<evidence type="ECO:0000259" key="1">
    <source>
        <dbReference type="Pfam" id="PF13474"/>
    </source>
</evidence>
<keyword evidence="3" id="KW-1185">Reference proteome</keyword>
<organism evidence="2 3">
    <name type="scientific">Ktedonospora formicarum</name>
    <dbReference type="NCBI Taxonomy" id="2778364"/>
    <lineage>
        <taxon>Bacteria</taxon>
        <taxon>Bacillati</taxon>
        <taxon>Chloroflexota</taxon>
        <taxon>Ktedonobacteria</taxon>
        <taxon>Ktedonobacterales</taxon>
        <taxon>Ktedonobacteraceae</taxon>
        <taxon>Ktedonospora</taxon>
    </lineage>
</organism>
<dbReference type="EMBL" id="BNJF01000004">
    <property type="protein sequence ID" value="GHO48575.1"/>
    <property type="molecule type" value="Genomic_DNA"/>
</dbReference>
<evidence type="ECO:0000313" key="2">
    <source>
        <dbReference type="EMBL" id="GHO48575.1"/>
    </source>
</evidence>
<reference evidence="2" key="1">
    <citation type="submission" date="2020-10" db="EMBL/GenBank/DDBJ databases">
        <title>Taxonomic study of unclassified bacteria belonging to the class Ktedonobacteria.</title>
        <authorList>
            <person name="Yabe S."/>
            <person name="Wang C.M."/>
            <person name="Zheng Y."/>
            <person name="Sakai Y."/>
            <person name="Cavaletti L."/>
            <person name="Monciardini P."/>
            <person name="Donadio S."/>
        </authorList>
    </citation>
    <scope>NUCLEOTIDE SEQUENCE</scope>
    <source>
        <strain evidence="2">SOSP1-1</strain>
    </source>
</reference>
<comment type="caution">
    <text evidence="2">The sequence shown here is derived from an EMBL/GenBank/DDBJ whole genome shotgun (WGS) entry which is preliminary data.</text>
</comment>
<dbReference type="SUPFAM" id="SSF54427">
    <property type="entry name" value="NTF2-like"/>
    <property type="match status" value="2"/>
</dbReference>
<dbReference type="RefSeq" id="WP_220197772.1">
    <property type="nucleotide sequence ID" value="NZ_BNJF01000004.1"/>
</dbReference>
<dbReference type="InterPro" id="IPR032710">
    <property type="entry name" value="NTF2-like_dom_sf"/>
</dbReference>
<proteinExistence type="predicted"/>
<dbReference type="Proteomes" id="UP000612362">
    <property type="component" value="Unassembled WGS sequence"/>
</dbReference>
<dbReference type="Gene3D" id="3.10.450.50">
    <property type="match status" value="2"/>
</dbReference>
<accession>A0A8J3MXH8</accession>
<gene>
    <name evidence="2" type="ORF">KSX_67380</name>
</gene>
<name>A0A8J3MXH8_9CHLR</name>
<dbReference type="InterPro" id="IPR037401">
    <property type="entry name" value="SnoaL-like"/>
</dbReference>
<sequence>MQQTAGEMFYYRLSSAIEAQDLATLETLYHPDATLISLTTGQIIQGRAAIMATIKQTLSVTSPIKPIAIESFVELSDDIICVEATQSTRFTQNRQAYDIYLLQAGVIRNHFSGMISPRQPATPLHLGAPATPEQHFHRRYWTARQAQNLAQLRTLYHPDTISISVSGGSVTQGYDTIENNFQQETRELGPSRLKALTRFIEDSDLICTEGTFTIDIDPGMSLTRVPLDLQFYNIFLLRAGVIRLTFSGLISPRPAELKEAFKLIAERRRKALGMTWDAFITSRRRWGL</sequence>
<dbReference type="Pfam" id="PF13474">
    <property type="entry name" value="SnoaL_3"/>
    <property type="match status" value="1"/>
</dbReference>
<dbReference type="AlphaFoldDB" id="A0A8J3MXH8"/>
<feature type="domain" description="SnoaL-like" evidence="1">
    <location>
        <begin position="12"/>
        <end position="108"/>
    </location>
</feature>